<evidence type="ECO:0000256" key="1">
    <source>
        <dbReference type="SAM" id="Phobius"/>
    </source>
</evidence>
<dbReference type="HOGENOM" id="CLU_1320366_0_0_0"/>
<dbReference type="Proteomes" id="UP000000323">
    <property type="component" value="Chromosome 1"/>
</dbReference>
<keyword evidence="1" id="KW-0472">Membrane</keyword>
<dbReference type="AlphaFoldDB" id="D1CBG1"/>
<keyword evidence="1" id="KW-0812">Transmembrane</keyword>
<evidence type="ECO:0000313" key="3">
    <source>
        <dbReference type="Proteomes" id="UP000000323"/>
    </source>
</evidence>
<dbReference type="KEGG" id="ttr:Tter_1218"/>
<keyword evidence="1" id="KW-1133">Transmembrane helix</keyword>
<keyword evidence="3" id="KW-1185">Reference proteome</keyword>
<feature type="transmembrane region" description="Helical" evidence="1">
    <location>
        <begin position="173"/>
        <end position="194"/>
    </location>
</feature>
<dbReference type="RefSeq" id="WP_012875161.1">
    <property type="nucleotide sequence ID" value="NC_013525.1"/>
</dbReference>
<protein>
    <submittedName>
        <fullName evidence="2">Uncharacterized protein</fullName>
    </submittedName>
</protein>
<dbReference type="STRING" id="525904.Tter_1218"/>
<organism evidence="2 3">
    <name type="scientific">Thermobaculum terrenum (strain ATCC BAA-798 / CCMEE 7001 / YNP1)</name>
    <dbReference type="NCBI Taxonomy" id="525904"/>
    <lineage>
        <taxon>Bacteria</taxon>
        <taxon>Bacillati</taxon>
        <taxon>Chloroflexota</taxon>
        <taxon>Chloroflexia</taxon>
        <taxon>Candidatus Thermobaculales</taxon>
        <taxon>Candidatus Thermobaculaceae</taxon>
        <taxon>Thermobaculum</taxon>
    </lineage>
</organism>
<evidence type="ECO:0000313" key="2">
    <source>
        <dbReference type="EMBL" id="ACZ42126.1"/>
    </source>
</evidence>
<reference evidence="3" key="1">
    <citation type="journal article" date="2010" name="Stand. Genomic Sci.">
        <title>Complete genome sequence of 'Thermobaculum terrenum' type strain (YNP1).</title>
        <authorList>
            <person name="Kiss H."/>
            <person name="Cleland D."/>
            <person name="Lapidus A."/>
            <person name="Lucas S."/>
            <person name="Glavina Del Rio T."/>
            <person name="Nolan M."/>
            <person name="Tice H."/>
            <person name="Han C."/>
            <person name="Goodwin L."/>
            <person name="Pitluck S."/>
            <person name="Liolios K."/>
            <person name="Ivanova N."/>
            <person name="Mavromatis K."/>
            <person name="Ovchinnikova G."/>
            <person name="Pati A."/>
            <person name="Chen A."/>
            <person name="Palaniappan K."/>
            <person name="Land M."/>
            <person name="Hauser L."/>
            <person name="Chang Y."/>
            <person name="Jeffries C."/>
            <person name="Lu M."/>
            <person name="Brettin T."/>
            <person name="Detter J."/>
            <person name="Goker M."/>
            <person name="Tindall B."/>
            <person name="Beck B."/>
            <person name="McDermott T."/>
            <person name="Woyke T."/>
            <person name="Bristow J."/>
            <person name="Eisen J."/>
            <person name="Markowitz V."/>
            <person name="Hugenholtz P."/>
            <person name="Kyrpides N."/>
            <person name="Klenk H."/>
            <person name="Cheng J."/>
        </authorList>
    </citation>
    <scope>NUCLEOTIDE SEQUENCE [LARGE SCALE GENOMIC DNA]</scope>
    <source>
        <strain evidence="3">ATCC BAA-798 / YNP1</strain>
    </source>
</reference>
<gene>
    <name evidence="2" type="ordered locus">Tter_1218</name>
</gene>
<feature type="transmembrane region" description="Helical" evidence="1">
    <location>
        <begin position="95"/>
        <end position="117"/>
    </location>
</feature>
<accession>D1CBG1</accession>
<name>D1CBG1_THET1</name>
<sequence>MSKRVDVETRVRELASKHPGWTPSQIAIYLQGENIKITSDEVRRILRGSRAGSSARTRSATPTTRPASSLPIGTIFGLIFFIIQTAVSYVDPNNYYLYAEIALAVIAVGLIVCGALASRIGALAANAGALASLVFGIVSFLLLVVSYNFFPSIYSKLRYDIYPTARDFIPNGLVLYVAFLIVSIVAGFVLGWTGGKLFGRRKRRVAFQ</sequence>
<proteinExistence type="predicted"/>
<dbReference type="EMBL" id="CP001825">
    <property type="protein sequence ID" value="ACZ42126.1"/>
    <property type="molecule type" value="Genomic_DNA"/>
</dbReference>
<feature type="transmembrane region" description="Helical" evidence="1">
    <location>
        <begin position="68"/>
        <end position="89"/>
    </location>
</feature>
<feature type="transmembrane region" description="Helical" evidence="1">
    <location>
        <begin position="129"/>
        <end position="150"/>
    </location>
</feature>